<protein>
    <recommendedName>
        <fullName evidence="6">STAS domain-containing protein</fullName>
    </recommendedName>
</protein>
<accession>A0ABN7PTJ1</accession>
<keyword evidence="4 5" id="KW-0472">Membrane</keyword>
<evidence type="ECO:0000259" key="6">
    <source>
        <dbReference type="PROSITE" id="PS50801"/>
    </source>
</evidence>
<dbReference type="InterPro" id="IPR011547">
    <property type="entry name" value="SLC26A/SulP_dom"/>
</dbReference>
<feature type="non-terminal residue" evidence="7">
    <location>
        <position position="1"/>
    </location>
</feature>
<dbReference type="InterPro" id="IPR036513">
    <property type="entry name" value="STAS_dom_sf"/>
</dbReference>
<evidence type="ECO:0000256" key="3">
    <source>
        <dbReference type="ARBA" id="ARBA00022989"/>
    </source>
</evidence>
<evidence type="ECO:0000256" key="4">
    <source>
        <dbReference type="ARBA" id="ARBA00023136"/>
    </source>
</evidence>
<evidence type="ECO:0000256" key="5">
    <source>
        <dbReference type="SAM" id="Phobius"/>
    </source>
</evidence>
<evidence type="ECO:0000256" key="1">
    <source>
        <dbReference type="ARBA" id="ARBA00004141"/>
    </source>
</evidence>
<dbReference type="Proteomes" id="UP001153148">
    <property type="component" value="Unassembled WGS sequence"/>
</dbReference>
<dbReference type="PROSITE" id="PS50801">
    <property type="entry name" value="STAS"/>
    <property type="match status" value="1"/>
</dbReference>
<keyword evidence="2 5" id="KW-0812">Transmembrane</keyword>
<comment type="subcellular location">
    <subcellularLocation>
        <location evidence="1">Membrane</location>
        <topology evidence="1">Multi-pass membrane protein</topology>
    </subcellularLocation>
</comment>
<keyword evidence="8" id="KW-1185">Reference proteome</keyword>
<organism evidence="7 8">
    <name type="scientific">Timema podura</name>
    <name type="common">Walking stick</name>
    <dbReference type="NCBI Taxonomy" id="61482"/>
    <lineage>
        <taxon>Eukaryota</taxon>
        <taxon>Metazoa</taxon>
        <taxon>Ecdysozoa</taxon>
        <taxon>Arthropoda</taxon>
        <taxon>Hexapoda</taxon>
        <taxon>Insecta</taxon>
        <taxon>Pterygota</taxon>
        <taxon>Neoptera</taxon>
        <taxon>Polyneoptera</taxon>
        <taxon>Phasmatodea</taxon>
        <taxon>Timematodea</taxon>
        <taxon>Timematoidea</taxon>
        <taxon>Timematidae</taxon>
        <taxon>Timema</taxon>
    </lineage>
</organism>
<dbReference type="EMBL" id="CAJPIN010108246">
    <property type="protein sequence ID" value="CAG2068943.1"/>
    <property type="molecule type" value="Genomic_DNA"/>
</dbReference>
<proteinExistence type="predicted"/>
<dbReference type="InterPro" id="IPR002645">
    <property type="entry name" value="STAS_dom"/>
</dbReference>
<feature type="transmembrane region" description="Helical" evidence="5">
    <location>
        <begin position="33"/>
        <end position="66"/>
    </location>
</feature>
<name>A0ABN7PTJ1_TIMPD</name>
<dbReference type="Gene3D" id="3.30.750.24">
    <property type="entry name" value="STAS domain"/>
    <property type="match status" value="1"/>
</dbReference>
<reference evidence="7" key="1">
    <citation type="submission" date="2021-03" db="EMBL/GenBank/DDBJ databases">
        <authorList>
            <person name="Tran Van P."/>
        </authorList>
    </citation>
    <scope>NUCLEOTIDE SEQUENCE</scope>
</reference>
<keyword evidence="3 5" id="KW-1133">Transmembrane helix</keyword>
<dbReference type="Pfam" id="PF00916">
    <property type="entry name" value="Sulfate_transp"/>
    <property type="match status" value="1"/>
</dbReference>
<dbReference type="InterPro" id="IPR001902">
    <property type="entry name" value="SLC26A/SulP_fam"/>
</dbReference>
<feature type="domain" description="STAS" evidence="6">
    <location>
        <begin position="88"/>
        <end position="140"/>
    </location>
</feature>
<dbReference type="PANTHER" id="PTHR11814">
    <property type="entry name" value="SULFATE TRANSPORTER"/>
    <property type="match status" value="1"/>
</dbReference>
<evidence type="ECO:0000313" key="8">
    <source>
        <dbReference type="Proteomes" id="UP001153148"/>
    </source>
</evidence>
<feature type="non-terminal residue" evidence="7">
    <location>
        <position position="140"/>
    </location>
</feature>
<evidence type="ECO:0000313" key="7">
    <source>
        <dbReference type="EMBL" id="CAG2068943.1"/>
    </source>
</evidence>
<gene>
    <name evidence="7" type="ORF">TPAB3V08_LOCUS15886</name>
</gene>
<evidence type="ECO:0000256" key="2">
    <source>
        <dbReference type="ARBA" id="ARBA00022692"/>
    </source>
</evidence>
<comment type="caution">
    <text evidence="7">The sequence shown here is derived from an EMBL/GenBank/DDBJ whole genome shotgun (WGS) entry which is preliminary data.</text>
</comment>
<sequence length="140" mass="15264">CVLASIVVVALKGMFMQVKDLPGAWRLSPFDGMVWLVTFLSVVLLDIDYGLGIGVALSLLCVIIMGQRPKVCRLGHVPSTNIYLDITRYQAALEIPGISIIQVAGGLHFANKEHVRHKIYRLIGNLSPILGESSPKSQVL</sequence>